<protein>
    <submittedName>
        <fullName evidence="2">Uncharacterized protein</fullName>
    </submittedName>
</protein>
<sequence length="81" mass="9016">MVSGPIVVNYMGNLMVLASKDDFAFQSPPGYVYRFIRYPNSFRATLAQVSSDMYNALMGAHNSMDRIQLAIQQVPTHSITA</sequence>
<dbReference type="Proteomes" id="UP000663854">
    <property type="component" value="Unassembled WGS sequence"/>
</dbReference>
<evidence type="ECO:0000313" key="2">
    <source>
        <dbReference type="EMBL" id="CAF1235200.1"/>
    </source>
</evidence>
<reference evidence="2" key="1">
    <citation type="submission" date="2021-02" db="EMBL/GenBank/DDBJ databases">
        <authorList>
            <person name="Nowell W R."/>
        </authorList>
    </citation>
    <scope>NUCLEOTIDE SEQUENCE</scope>
</reference>
<organism evidence="2 3">
    <name type="scientific">Rotaria sordida</name>
    <dbReference type="NCBI Taxonomy" id="392033"/>
    <lineage>
        <taxon>Eukaryota</taxon>
        <taxon>Metazoa</taxon>
        <taxon>Spiralia</taxon>
        <taxon>Gnathifera</taxon>
        <taxon>Rotifera</taxon>
        <taxon>Eurotatoria</taxon>
        <taxon>Bdelloidea</taxon>
        <taxon>Philodinida</taxon>
        <taxon>Philodinidae</taxon>
        <taxon>Rotaria</taxon>
    </lineage>
</organism>
<name>A0A814YVB8_9BILA</name>
<comment type="caution">
    <text evidence="2">The sequence shown here is derived from an EMBL/GenBank/DDBJ whole genome shotgun (WGS) entry which is preliminary data.</text>
</comment>
<proteinExistence type="predicted"/>
<keyword evidence="3" id="KW-1185">Reference proteome</keyword>
<accession>A0A814YVB8</accession>
<dbReference type="Proteomes" id="UP000663870">
    <property type="component" value="Unassembled WGS sequence"/>
</dbReference>
<dbReference type="EMBL" id="CAJNOL010000907">
    <property type="protein sequence ID" value="CAF1235200.1"/>
    <property type="molecule type" value="Genomic_DNA"/>
</dbReference>
<dbReference type="EMBL" id="CAJNOH010000512">
    <property type="protein sequence ID" value="CAF1063133.1"/>
    <property type="molecule type" value="Genomic_DNA"/>
</dbReference>
<dbReference type="PANTHER" id="PTHR33488">
    <property type="entry name" value="ZGC:162509"/>
    <property type="match status" value="1"/>
</dbReference>
<evidence type="ECO:0000313" key="1">
    <source>
        <dbReference type="EMBL" id="CAF1063133.1"/>
    </source>
</evidence>
<dbReference type="PANTHER" id="PTHR33488:SF2">
    <property type="entry name" value="EARLY ENDOSOME ANTIGEN 1-LIKE"/>
    <property type="match status" value="1"/>
</dbReference>
<dbReference type="AlphaFoldDB" id="A0A814YVB8"/>
<gene>
    <name evidence="2" type="ORF">JXQ802_LOCUS26166</name>
    <name evidence="1" type="ORF">PYM288_LOCUS17760</name>
</gene>
<evidence type="ECO:0000313" key="3">
    <source>
        <dbReference type="Proteomes" id="UP000663870"/>
    </source>
</evidence>